<reference evidence="1 2" key="1">
    <citation type="journal article" date="2020" name="Phytopathology">
        <title>Genome Sequence Resources of Colletotrichum truncatum, C. plurivorum, C. musicola, and C. sojae: Four Species Pathogenic to Soybean (Glycine max).</title>
        <authorList>
            <person name="Rogerio F."/>
            <person name="Boufleur T.R."/>
            <person name="Ciampi-Guillardi M."/>
            <person name="Sukno S.A."/>
            <person name="Thon M.R."/>
            <person name="Massola Junior N.S."/>
            <person name="Baroncelli R."/>
        </authorList>
    </citation>
    <scope>NUCLEOTIDE SEQUENCE [LARGE SCALE GENOMIC DNA]</scope>
    <source>
        <strain evidence="1 2">CMES1059</strain>
    </source>
</reference>
<protein>
    <submittedName>
        <fullName evidence="1">Nacht and ankyrin domain protein</fullName>
    </submittedName>
</protein>
<organism evidence="1 2">
    <name type="scientific">Colletotrichum truncatum</name>
    <name type="common">Anthracnose fungus</name>
    <name type="synonym">Colletotrichum capsici</name>
    <dbReference type="NCBI Taxonomy" id="5467"/>
    <lineage>
        <taxon>Eukaryota</taxon>
        <taxon>Fungi</taxon>
        <taxon>Dikarya</taxon>
        <taxon>Ascomycota</taxon>
        <taxon>Pezizomycotina</taxon>
        <taxon>Sordariomycetes</taxon>
        <taxon>Hypocreomycetidae</taxon>
        <taxon>Glomerellales</taxon>
        <taxon>Glomerellaceae</taxon>
        <taxon>Colletotrichum</taxon>
        <taxon>Colletotrichum truncatum species complex</taxon>
    </lineage>
</organism>
<accession>A0ACC3Z665</accession>
<sequence>MAAAEAMLDEKHETLPNDVDDNNTYILGSIEQYYVVITCLPEGYYGTINAASVLSNLKRSFPLIRAGLMVGIGGGVPSKIDVRLGDVIVGTRVMQYDLGKIIGDGEIRRTAIPRIPHQLLCTAVSALRTKHEREGTSITSILEERFKQNSD</sequence>
<evidence type="ECO:0000313" key="2">
    <source>
        <dbReference type="Proteomes" id="UP000805649"/>
    </source>
</evidence>
<evidence type="ECO:0000313" key="1">
    <source>
        <dbReference type="EMBL" id="KAL0939598.1"/>
    </source>
</evidence>
<keyword evidence="2" id="KW-1185">Reference proteome</keyword>
<comment type="caution">
    <text evidence="1">The sequence shown here is derived from an EMBL/GenBank/DDBJ whole genome shotgun (WGS) entry which is preliminary data.</text>
</comment>
<dbReference type="EMBL" id="VUJX02000003">
    <property type="protein sequence ID" value="KAL0939598.1"/>
    <property type="molecule type" value="Genomic_DNA"/>
</dbReference>
<gene>
    <name evidence="1" type="ORF">CTRU02_206208</name>
</gene>
<name>A0ACC3Z665_COLTU</name>
<dbReference type="Proteomes" id="UP000805649">
    <property type="component" value="Unassembled WGS sequence"/>
</dbReference>
<proteinExistence type="predicted"/>